<reference evidence="2" key="3">
    <citation type="submission" date="2023-05" db="EMBL/GenBank/DDBJ databases">
        <authorList>
            <person name="Smith C.H."/>
        </authorList>
    </citation>
    <scope>NUCLEOTIDE SEQUENCE</scope>
    <source>
        <strain evidence="2">CHS0354</strain>
        <tissue evidence="2">Mantle</tissue>
    </source>
</reference>
<proteinExistence type="predicted"/>
<dbReference type="AlphaFoldDB" id="A0AAE0SUR0"/>
<evidence type="ECO:0000256" key="1">
    <source>
        <dbReference type="SAM" id="Phobius"/>
    </source>
</evidence>
<feature type="transmembrane region" description="Helical" evidence="1">
    <location>
        <begin position="45"/>
        <end position="63"/>
    </location>
</feature>
<dbReference type="EMBL" id="JAEAOA010002033">
    <property type="protein sequence ID" value="KAK3598377.1"/>
    <property type="molecule type" value="Genomic_DNA"/>
</dbReference>
<accession>A0AAE0SUR0</accession>
<comment type="caution">
    <text evidence="2">The sequence shown here is derived from an EMBL/GenBank/DDBJ whole genome shotgun (WGS) entry which is preliminary data.</text>
</comment>
<reference evidence="2" key="1">
    <citation type="journal article" date="2021" name="Genome Biol. Evol.">
        <title>A High-Quality Reference Genome for a Parasitic Bivalve with Doubly Uniparental Inheritance (Bivalvia: Unionida).</title>
        <authorList>
            <person name="Smith C.H."/>
        </authorList>
    </citation>
    <scope>NUCLEOTIDE SEQUENCE</scope>
    <source>
        <strain evidence="2">CHS0354</strain>
    </source>
</reference>
<evidence type="ECO:0000313" key="2">
    <source>
        <dbReference type="EMBL" id="KAK3598377.1"/>
    </source>
</evidence>
<organism evidence="2 3">
    <name type="scientific">Potamilus streckersoni</name>
    <dbReference type="NCBI Taxonomy" id="2493646"/>
    <lineage>
        <taxon>Eukaryota</taxon>
        <taxon>Metazoa</taxon>
        <taxon>Spiralia</taxon>
        <taxon>Lophotrochozoa</taxon>
        <taxon>Mollusca</taxon>
        <taxon>Bivalvia</taxon>
        <taxon>Autobranchia</taxon>
        <taxon>Heteroconchia</taxon>
        <taxon>Palaeoheterodonta</taxon>
        <taxon>Unionida</taxon>
        <taxon>Unionoidea</taxon>
        <taxon>Unionidae</taxon>
        <taxon>Ambleminae</taxon>
        <taxon>Lampsilini</taxon>
        <taxon>Potamilus</taxon>
    </lineage>
</organism>
<keyword evidence="1" id="KW-1133">Transmembrane helix</keyword>
<name>A0AAE0SUR0_9BIVA</name>
<evidence type="ECO:0000313" key="3">
    <source>
        <dbReference type="Proteomes" id="UP001195483"/>
    </source>
</evidence>
<reference evidence="2" key="2">
    <citation type="journal article" date="2021" name="Genome Biol. Evol.">
        <title>Developing a high-quality reference genome for a parasitic bivalve with doubly uniparental inheritance (Bivalvia: Unionida).</title>
        <authorList>
            <person name="Smith C.H."/>
        </authorList>
    </citation>
    <scope>NUCLEOTIDE SEQUENCE</scope>
    <source>
        <strain evidence="2">CHS0354</strain>
        <tissue evidence="2">Mantle</tissue>
    </source>
</reference>
<gene>
    <name evidence="2" type="ORF">CHS0354_034551</name>
</gene>
<sequence>MASKQYEAGSPAKPMKKSVKIVEDDVEVIEVGEKHGPLFNAIPRMPIPVAVVCCILNIFVPGLEVKLDLKRRNANGA</sequence>
<protein>
    <submittedName>
        <fullName evidence="2">Uncharacterized protein</fullName>
    </submittedName>
</protein>
<keyword evidence="3" id="KW-1185">Reference proteome</keyword>
<keyword evidence="1" id="KW-0472">Membrane</keyword>
<keyword evidence="1" id="KW-0812">Transmembrane</keyword>
<dbReference type="Proteomes" id="UP001195483">
    <property type="component" value="Unassembled WGS sequence"/>
</dbReference>